<evidence type="ECO:0000256" key="1">
    <source>
        <dbReference type="SAM" id="MobiDB-lite"/>
    </source>
</evidence>
<organism evidence="2 3">
    <name type="scientific">Ilyodon furcidens</name>
    <name type="common">goldbreast splitfin</name>
    <dbReference type="NCBI Taxonomy" id="33524"/>
    <lineage>
        <taxon>Eukaryota</taxon>
        <taxon>Metazoa</taxon>
        <taxon>Chordata</taxon>
        <taxon>Craniata</taxon>
        <taxon>Vertebrata</taxon>
        <taxon>Euteleostomi</taxon>
        <taxon>Actinopterygii</taxon>
        <taxon>Neopterygii</taxon>
        <taxon>Teleostei</taxon>
        <taxon>Neoteleostei</taxon>
        <taxon>Acanthomorphata</taxon>
        <taxon>Ovalentaria</taxon>
        <taxon>Atherinomorphae</taxon>
        <taxon>Cyprinodontiformes</taxon>
        <taxon>Goodeidae</taxon>
        <taxon>Ilyodon</taxon>
    </lineage>
</organism>
<proteinExistence type="predicted"/>
<name>A0ABV0VHA3_9TELE</name>
<feature type="compositionally biased region" description="Low complexity" evidence="1">
    <location>
        <begin position="58"/>
        <end position="75"/>
    </location>
</feature>
<evidence type="ECO:0000313" key="3">
    <source>
        <dbReference type="Proteomes" id="UP001482620"/>
    </source>
</evidence>
<feature type="region of interest" description="Disordered" evidence="1">
    <location>
        <begin position="58"/>
        <end position="109"/>
    </location>
</feature>
<comment type="caution">
    <text evidence="2">The sequence shown here is derived from an EMBL/GenBank/DDBJ whole genome shotgun (WGS) entry which is preliminary data.</text>
</comment>
<accession>A0ABV0VHA3</accession>
<evidence type="ECO:0000313" key="2">
    <source>
        <dbReference type="EMBL" id="MEQ2255816.1"/>
    </source>
</evidence>
<reference evidence="2 3" key="1">
    <citation type="submission" date="2021-06" db="EMBL/GenBank/DDBJ databases">
        <authorList>
            <person name="Palmer J.M."/>
        </authorList>
    </citation>
    <scope>NUCLEOTIDE SEQUENCE [LARGE SCALE GENOMIC DNA]</scope>
    <source>
        <strain evidence="3">if_2019</strain>
        <tissue evidence="2">Muscle</tissue>
    </source>
</reference>
<dbReference type="EMBL" id="JAHRIQ010105974">
    <property type="protein sequence ID" value="MEQ2255816.1"/>
    <property type="molecule type" value="Genomic_DNA"/>
</dbReference>
<gene>
    <name evidence="2" type="ORF">ILYODFUR_017862</name>
</gene>
<dbReference type="Proteomes" id="UP001482620">
    <property type="component" value="Unassembled WGS sequence"/>
</dbReference>
<keyword evidence="3" id="KW-1185">Reference proteome</keyword>
<sequence>MVPLAGGVPLGNVGPSALCALGHRNLAYLQSAKRLNSHKSGWSFFFSYPITSPEKISLSSLKPSSLSPASSGPSPGTWKTKFARPSNNNQTQERDPLAVCTSLPPSDAR</sequence>
<protein>
    <submittedName>
        <fullName evidence="2">Uncharacterized protein</fullName>
    </submittedName>
</protein>